<keyword evidence="2" id="KW-0503">Monooxygenase</keyword>
<dbReference type="GO" id="GO:0004497">
    <property type="term" value="F:monooxygenase activity"/>
    <property type="evidence" value="ECO:0007669"/>
    <property type="project" value="UniProtKB-KW"/>
</dbReference>
<reference evidence="2 3" key="1">
    <citation type="submission" date="2021-11" db="EMBL/GenBank/DDBJ databases">
        <title>Genomic of Niabella pedocola.</title>
        <authorList>
            <person name="Wu T."/>
        </authorList>
    </citation>
    <scope>NUCLEOTIDE SEQUENCE [LARGE SCALE GENOMIC DNA]</scope>
    <source>
        <strain evidence="2 3">JCM 31011</strain>
    </source>
</reference>
<evidence type="ECO:0000313" key="3">
    <source>
        <dbReference type="Proteomes" id="UP001199816"/>
    </source>
</evidence>
<dbReference type="PROSITE" id="PS51725">
    <property type="entry name" value="ABM"/>
    <property type="match status" value="1"/>
</dbReference>
<accession>A0ABS8PQJ7</accession>
<name>A0ABS8PQJ7_9BACT</name>
<dbReference type="RefSeq" id="WP_231007320.1">
    <property type="nucleotide sequence ID" value="NZ_JAJNEC010000005.1"/>
</dbReference>
<comment type="caution">
    <text evidence="2">The sequence shown here is derived from an EMBL/GenBank/DDBJ whole genome shotgun (WGS) entry which is preliminary data.</text>
</comment>
<dbReference type="Pfam" id="PF03992">
    <property type="entry name" value="ABM"/>
    <property type="match status" value="1"/>
</dbReference>
<dbReference type="InterPro" id="IPR011008">
    <property type="entry name" value="Dimeric_a/b-barrel"/>
</dbReference>
<evidence type="ECO:0000259" key="1">
    <source>
        <dbReference type="PROSITE" id="PS51725"/>
    </source>
</evidence>
<keyword evidence="2" id="KW-0560">Oxidoreductase</keyword>
<sequence length="99" mass="11554">MVTEIAILNIIPGTEPAFLASFEKAKSIICSMKGYLQHELLKSVAETDKYILIVRWQTLEDHTEGFRKSTAYQEWKQLLHHFYNPFPVVEHYQRTDKAA</sequence>
<dbReference type="Proteomes" id="UP001199816">
    <property type="component" value="Unassembled WGS sequence"/>
</dbReference>
<dbReference type="Gene3D" id="3.30.70.100">
    <property type="match status" value="1"/>
</dbReference>
<keyword evidence="3" id="KW-1185">Reference proteome</keyword>
<dbReference type="InterPro" id="IPR007138">
    <property type="entry name" value="ABM_dom"/>
</dbReference>
<protein>
    <submittedName>
        <fullName evidence="2">Antibiotic biosynthesis monooxygenase</fullName>
    </submittedName>
</protein>
<organism evidence="2 3">
    <name type="scientific">Niabella pedocola</name>
    <dbReference type="NCBI Taxonomy" id="1752077"/>
    <lineage>
        <taxon>Bacteria</taxon>
        <taxon>Pseudomonadati</taxon>
        <taxon>Bacteroidota</taxon>
        <taxon>Chitinophagia</taxon>
        <taxon>Chitinophagales</taxon>
        <taxon>Chitinophagaceae</taxon>
        <taxon>Niabella</taxon>
    </lineage>
</organism>
<feature type="domain" description="ABM" evidence="1">
    <location>
        <begin position="2"/>
        <end position="91"/>
    </location>
</feature>
<gene>
    <name evidence="2" type="ORF">LQ567_11370</name>
</gene>
<proteinExistence type="predicted"/>
<dbReference type="EMBL" id="JAJNEC010000005">
    <property type="protein sequence ID" value="MCD2423363.1"/>
    <property type="molecule type" value="Genomic_DNA"/>
</dbReference>
<evidence type="ECO:0000313" key="2">
    <source>
        <dbReference type="EMBL" id="MCD2423363.1"/>
    </source>
</evidence>
<dbReference type="SUPFAM" id="SSF54909">
    <property type="entry name" value="Dimeric alpha+beta barrel"/>
    <property type="match status" value="1"/>
</dbReference>